<name>A0A0F0CNK1_9BACT</name>
<protein>
    <submittedName>
        <fullName evidence="1">Uncharacterized protein</fullName>
    </submittedName>
</protein>
<proteinExistence type="predicted"/>
<sequence>MNYIADWDKSIKFFSDAGIFEKMTVILTGSDSEIIRTAMKHFAGRRGLSDKINFIFHPLKVNEKSIVKAQENSIV</sequence>
<dbReference type="EMBL" id="JYNY01000250">
    <property type="protein sequence ID" value="KJJ84827.1"/>
    <property type="molecule type" value="Genomic_DNA"/>
</dbReference>
<evidence type="ECO:0000313" key="1">
    <source>
        <dbReference type="EMBL" id="KJJ84827.1"/>
    </source>
</evidence>
<gene>
    <name evidence="1" type="ORF">OMAG_001309</name>
</gene>
<keyword evidence="2" id="KW-1185">Reference proteome</keyword>
<reference evidence="1 2" key="1">
    <citation type="submission" date="2015-02" db="EMBL/GenBank/DDBJ databases">
        <title>Single-cell genomics of uncultivated deep-branching MTB reveals a conserved set of magnetosome genes.</title>
        <authorList>
            <person name="Kolinko S."/>
            <person name="Richter M."/>
            <person name="Glockner F.O."/>
            <person name="Brachmann A."/>
            <person name="Schuler D."/>
        </authorList>
    </citation>
    <scope>NUCLEOTIDE SEQUENCE [LARGE SCALE GENOMIC DNA]</scope>
    <source>
        <strain evidence="1">SKK-01</strain>
    </source>
</reference>
<organism evidence="1 2">
    <name type="scientific">Candidatus Omnitrophus magneticus</name>
    <dbReference type="NCBI Taxonomy" id="1609969"/>
    <lineage>
        <taxon>Bacteria</taxon>
        <taxon>Pseudomonadati</taxon>
        <taxon>Candidatus Omnitrophota</taxon>
        <taxon>Candidatus Omnitrophus</taxon>
    </lineage>
</organism>
<accession>A0A0F0CNK1</accession>
<evidence type="ECO:0000313" key="2">
    <source>
        <dbReference type="Proteomes" id="UP000033428"/>
    </source>
</evidence>
<dbReference type="AlphaFoldDB" id="A0A0F0CNK1"/>
<comment type="caution">
    <text evidence="1">The sequence shown here is derived from an EMBL/GenBank/DDBJ whole genome shotgun (WGS) entry which is preliminary data.</text>
</comment>
<dbReference type="Proteomes" id="UP000033428">
    <property type="component" value="Unassembled WGS sequence"/>
</dbReference>